<sequence length="82" mass="8906">MRITKKGQVTIPVDIRRQAGLLPDTEVEFLVHDGNIIIREAAAASGRGQRLVQTLRGRAQAAWPTADIMALTRGEDESDVPG</sequence>
<dbReference type="PROSITE" id="PS51740">
    <property type="entry name" value="SPOVT_ABRB"/>
    <property type="match status" value="1"/>
</dbReference>
<evidence type="ECO:0000313" key="3">
    <source>
        <dbReference type="EMBL" id="TQE98233.1"/>
    </source>
</evidence>
<dbReference type="Pfam" id="PF04014">
    <property type="entry name" value="MazE_antitoxin"/>
    <property type="match status" value="1"/>
</dbReference>
<evidence type="ECO:0000259" key="2">
    <source>
        <dbReference type="PROSITE" id="PS51740"/>
    </source>
</evidence>
<protein>
    <submittedName>
        <fullName evidence="3">AbrB/MazE/SpoVT family DNA-binding domain-containing protein</fullName>
    </submittedName>
</protein>
<comment type="caution">
    <text evidence="3">The sequence shown here is derived from an EMBL/GenBank/DDBJ whole genome shotgun (WGS) entry which is preliminary data.</text>
</comment>
<dbReference type="Gene3D" id="2.10.260.10">
    <property type="match status" value="1"/>
</dbReference>
<evidence type="ECO:0000256" key="1">
    <source>
        <dbReference type="PROSITE-ProRule" id="PRU01076"/>
    </source>
</evidence>
<dbReference type="SUPFAM" id="SSF89447">
    <property type="entry name" value="AbrB/MazE/MraZ-like"/>
    <property type="match status" value="1"/>
</dbReference>
<organism evidence="3 4">
    <name type="scientific">Spiribacter salinus</name>
    <dbReference type="NCBI Taxonomy" id="1335746"/>
    <lineage>
        <taxon>Bacteria</taxon>
        <taxon>Pseudomonadati</taxon>
        <taxon>Pseudomonadota</taxon>
        <taxon>Gammaproteobacteria</taxon>
        <taxon>Chromatiales</taxon>
        <taxon>Ectothiorhodospiraceae</taxon>
        <taxon>Spiribacter</taxon>
    </lineage>
</organism>
<reference evidence="3 4" key="1">
    <citation type="submission" date="2019-06" db="EMBL/GenBank/DDBJ databases">
        <title>Metagenome assembled Genome of Spiribacter salinus SL48-SHIP from the microbial mat of Salt Lake 48 (Novosibirsk region, Russia).</title>
        <authorList>
            <person name="Shipova A."/>
            <person name="Rozanov A.S."/>
            <person name="Bryanskaya A.V."/>
            <person name="Peltek S.E."/>
        </authorList>
    </citation>
    <scope>NUCLEOTIDE SEQUENCE [LARGE SCALE GENOMIC DNA]</scope>
    <source>
        <strain evidence="3">SL48-SHIP-2</strain>
    </source>
</reference>
<proteinExistence type="predicted"/>
<feature type="domain" description="SpoVT-AbrB" evidence="2">
    <location>
        <begin position="1"/>
        <end position="43"/>
    </location>
</feature>
<evidence type="ECO:0000313" key="4">
    <source>
        <dbReference type="Proteomes" id="UP000315400"/>
    </source>
</evidence>
<dbReference type="Proteomes" id="UP000315400">
    <property type="component" value="Unassembled WGS sequence"/>
</dbReference>
<dbReference type="EMBL" id="VIFK01000248">
    <property type="protein sequence ID" value="TQE98233.1"/>
    <property type="molecule type" value="Genomic_DNA"/>
</dbReference>
<dbReference type="SMART" id="SM00966">
    <property type="entry name" value="SpoVT_AbrB"/>
    <property type="match status" value="1"/>
</dbReference>
<dbReference type="NCBIfam" id="TIGR01439">
    <property type="entry name" value="lp_hng_hel_AbrB"/>
    <property type="match status" value="1"/>
</dbReference>
<keyword evidence="1 3" id="KW-0238">DNA-binding</keyword>
<dbReference type="GO" id="GO:0003677">
    <property type="term" value="F:DNA binding"/>
    <property type="evidence" value="ECO:0007669"/>
    <property type="project" value="UniProtKB-UniRule"/>
</dbReference>
<dbReference type="InterPro" id="IPR007159">
    <property type="entry name" value="SpoVT-AbrB_dom"/>
</dbReference>
<dbReference type="AlphaFoldDB" id="A0A540VQ03"/>
<accession>A0A540VQ03</accession>
<dbReference type="InterPro" id="IPR037914">
    <property type="entry name" value="SpoVT-AbrB_sf"/>
</dbReference>
<gene>
    <name evidence="3" type="ORF">FKY71_14930</name>
</gene>
<name>A0A540VQ03_9GAMM</name>